<keyword evidence="1" id="KW-1133">Transmembrane helix</keyword>
<keyword evidence="1" id="KW-0812">Transmembrane</keyword>
<feature type="transmembrane region" description="Helical" evidence="1">
    <location>
        <begin position="32"/>
        <end position="52"/>
    </location>
</feature>
<evidence type="ECO:0000256" key="1">
    <source>
        <dbReference type="SAM" id="Phobius"/>
    </source>
</evidence>
<evidence type="ECO:0000313" key="2">
    <source>
        <dbReference type="EMBL" id="MPM46978.1"/>
    </source>
</evidence>
<accession>A0A645A2M4</accession>
<keyword evidence="1" id="KW-0472">Membrane</keyword>
<name>A0A645A2M4_9ZZZZ</name>
<dbReference type="AlphaFoldDB" id="A0A645A2M4"/>
<dbReference type="EMBL" id="VSSQ01011498">
    <property type="protein sequence ID" value="MPM46978.1"/>
    <property type="molecule type" value="Genomic_DNA"/>
</dbReference>
<comment type="caution">
    <text evidence="2">The sequence shown here is derived from an EMBL/GenBank/DDBJ whole genome shotgun (WGS) entry which is preliminary data.</text>
</comment>
<gene>
    <name evidence="2" type="ORF">SDC9_93685</name>
</gene>
<proteinExistence type="predicted"/>
<protein>
    <submittedName>
        <fullName evidence="2">Uncharacterized protein</fullName>
    </submittedName>
</protein>
<reference evidence="2" key="1">
    <citation type="submission" date="2019-08" db="EMBL/GenBank/DDBJ databases">
        <authorList>
            <person name="Kucharzyk K."/>
            <person name="Murdoch R.W."/>
            <person name="Higgins S."/>
            <person name="Loffler F."/>
        </authorList>
    </citation>
    <scope>NUCLEOTIDE SEQUENCE</scope>
</reference>
<organism evidence="2">
    <name type="scientific">bioreactor metagenome</name>
    <dbReference type="NCBI Taxonomy" id="1076179"/>
    <lineage>
        <taxon>unclassified sequences</taxon>
        <taxon>metagenomes</taxon>
        <taxon>ecological metagenomes</taxon>
    </lineage>
</organism>
<sequence length="109" mass="11776">MALSMLCLFFTQLVFLSFGIFAAVILRRIRSASALGVGIGMFAFLLSIVYSLTEKEIFKYISPLYYFSPNAVAEAGSYDIPCVLPAVALTVGLTAAAYLIYTKADIAAQ</sequence>